<protein>
    <submittedName>
        <fullName evidence="2">Uncharacterized protein</fullName>
    </submittedName>
</protein>
<dbReference type="Proteomes" id="UP000012073">
    <property type="component" value="Unassembled WGS sequence"/>
</dbReference>
<evidence type="ECO:0000256" key="1">
    <source>
        <dbReference type="SAM" id="MobiDB-lite"/>
    </source>
</evidence>
<reference evidence="3" key="1">
    <citation type="journal article" date="2013" name="Proc. Natl. Acad. Sci. U.S.A.">
        <title>Genome structure and metabolic features in the red seaweed Chondrus crispus shed light on evolution of the Archaeplastida.</title>
        <authorList>
            <person name="Collen J."/>
            <person name="Porcel B."/>
            <person name="Carre W."/>
            <person name="Ball S.G."/>
            <person name="Chaparro C."/>
            <person name="Tonon T."/>
            <person name="Barbeyron T."/>
            <person name="Michel G."/>
            <person name="Noel B."/>
            <person name="Valentin K."/>
            <person name="Elias M."/>
            <person name="Artiguenave F."/>
            <person name="Arun A."/>
            <person name="Aury J.M."/>
            <person name="Barbosa-Neto J.F."/>
            <person name="Bothwell J.H."/>
            <person name="Bouget F.Y."/>
            <person name="Brillet L."/>
            <person name="Cabello-Hurtado F."/>
            <person name="Capella-Gutierrez S."/>
            <person name="Charrier B."/>
            <person name="Cladiere L."/>
            <person name="Cock J.M."/>
            <person name="Coelho S.M."/>
            <person name="Colleoni C."/>
            <person name="Czjzek M."/>
            <person name="Da Silva C."/>
            <person name="Delage L."/>
            <person name="Denoeud F."/>
            <person name="Deschamps P."/>
            <person name="Dittami S.M."/>
            <person name="Gabaldon T."/>
            <person name="Gachon C.M."/>
            <person name="Groisillier A."/>
            <person name="Herve C."/>
            <person name="Jabbari K."/>
            <person name="Katinka M."/>
            <person name="Kloareg B."/>
            <person name="Kowalczyk N."/>
            <person name="Labadie K."/>
            <person name="Leblanc C."/>
            <person name="Lopez P.J."/>
            <person name="McLachlan D.H."/>
            <person name="Meslet-Cladiere L."/>
            <person name="Moustafa A."/>
            <person name="Nehr Z."/>
            <person name="Nyvall Collen P."/>
            <person name="Panaud O."/>
            <person name="Partensky F."/>
            <person name="Poulain J."/>
            <person name="Rensing S.A."/>
            <person name="Rousvoal S."/>
            <person name="Samson G."/>
            <person name="Symeonidi A."/>
            <person name="Weissenbach J."/>
            <person name="Zambounis A."/>
            <person name="Wincker P."/>
            <person name="Boyen C."/>
        </authorList>
    </citation>
    <scope>NUCLEOTIDE SEQUENCE [LARGE SCALE GENOMIC DNA]</scope>
    <source>
        <strain evidence="3">cv. Stackhouse</strain>
    </source>
</reference>
<proteinExistence type="predicted"/>
<dbReference type="AlphaFoldDB" id="R7QEU8"/>
<sequence>MSTPRSPTSACPTTSPSPPSRACSVGERRGRRRRTPSPRRSSTSTGRSSLPSSSTTRSLTARLRGCDVNVPLILAAPACSWLPTRIAFIAASAA</sequence>
<evidence type="ECO:0000313" key="2">
    <source>
        <dbReference type="EMBL" id="CDF36313.1"/>
    </source>
</evidence>
<dbReference type="RefSeq" id="XP_005716132.1">
    <property type="nucleotide sequence ID" value="XM_005716075.1"/>
</dbReference>
<dbReference type="GeneID" id="17323854"/>
<keyword evidence="3" id="KW-1185">Reference proteome</keyword>
<dbReference type="KEGG" id="ccp:CHC_T00004723001"/>
<gene>
    <name evidence="2" type="ORF">CHC_T00004723001</name>
</gene>
<feature type="compositionally biased region" description="Low complexity" evidence="1">
    <location>
        <begin position="1"/>
        <end position="24"/>
    </location>
</feature>
<dbReference type="Gramene" id="CDF36313">
    <property type="protein sequence ID" value="CDF36313"/>
    <property type="gene ID" value="CHC_T00004723001"/>
</dbReference>
<dbReference type="EMBL" id="HG001771">
    <property type="protein sequence ID" value="CDF36313.1"/>
    <property type="molecule type" value="Genomic_DNA"/>
</dbReference>
<name>R7QEU8_CHOCR</name>
<evidence type="ECO:0000313" key="3">
    <source>
        <dbReference type="Proteomes" id="UP000012073"/>
    </source>
</evidence>
<organism evidence="2 3">
    <name type="scientific">Chondrus crispus</name>
    <name type="common">Carrageen Irish moss</name>
    <name type="synonym">Polymorpha crispa</name>
    <dbReference type="NCBI Taxonomy" id="2769"/>
    <lineage>
        <taxon>Eukaryota</taxon>
        <taxon>Rhodophyta</taxon>
        <taxon>Florideophyceae</taxon>
        <taxon>Rhodymeniophycidae</taxon>
        <taxon>Gigartinales</taxon>
        <taxon>Gigartinaceae</taxon>
        <taxon>Chondrus</taxon>
    </lineage>
</organism>
<accession>R7QEU8</accession>
<feature type="region of interest" description="Disordered" evidence="1">
    <location>
        <begin position="1"/>
        <end position="58"/>
    </location>
</feature>
<feature type="compositionally biased region" description="Low complexity" evidence="1">
    <location>
        <begin position="38"/>
        <end position="58"/>
    </location>
</feature>